<protein>
    <submittedName>
        <fullName evidence="3">Phage tail tape measure protein, TP901 family, core region</fullName>
    </submittedName>
</protein>
<reference evidence="3" key="1">
    <citation type="submission" date="2018-12" db="EMBL/GenBank/DDBJ databases">
        <authorList>
            <consortium name="Pathogen Informatics"/>
        </authorList>
    </citation>
    <scope>NUCLEOTIDE SEQUENCE [LARGE SCALE GENOMIC DNA]</scope>
    <source>
        <strain evidence="3">NCTC10643</strain>
    </source>
</reference>
<evidence type="ECO:0000259" key="2">
    <source>
        <dbReference type="Pfam" id="PF10145"/>
    </source>
</evidence>
<evidence type="ECO:0000313" key="4">
    <source>
        <dbReference type="Proteomes" id="UP000271188"/>
    </source>
</evidence>
<dbReference type="RefSeq" id="WP_126301218.1">
    <property type="nucleotide sequence ID" value="NZ_LR134495.1"/>
</dbReference>
<organism evidence="3 4">
    <name type="scientific">Mannheimia haemolytica</name>
    <name type="common">Pasteurella haemolytica</name>
    <dbReference type="NCBI Taxonomy" id="75985"/>
    <lineage>
        <taxon>Bacteria</taxon>
        <taxon>Pseudomonadati</taxon>
        <taxon>Pseudomonadota</taxon>
        <taxon>Gammaproteobacteria</taxon>
        <taxon>Pasteurellales</taxon>
        <taxon>Pasteurellaceae</taxon>
        <taxon>Mannheimia</taxon>
    </lineage>
</organism>
<dbReference type="InterPro" id="IPR010090">
    <property type="entry name" value="Phage_tape_meas"/>
</dbReference>
<feature type="region of interest" description="Disordered" evidence="1">
    <location>
        <begin position="33"/>
        <end position="65"/>
    </location>
</feature>
<dbReference type="Pfam" id="PF10145">
    <property type="entry name" value="PhageMin_Tail"/>
    <property type="match status" value="1"/>
</dbReference>
<accession>A0A448T4G5</accession>
<proteinExistence type="predicted"/>
<feature type="compositionally biased region" description="Low complexity" evidence="1">
    <location>
        <begin position="38"/>
        <end position="57"/>
    </location>
</feature>
<dbReference type="EMBL" id="LR134495">
    <property type="protein sequence ID" value="VEI74810.1"/>
    <property type="molecule type" value="Genomic_DNA"/>
</dbReference>
<dbReference type="NCBIfam" id="TIGR01760">
    <property type="entry name" value="tape_meas_TP901"/>
    <property type="match status" value="1"/>
</dbReference>
<name>A0A448T4G5_MANHA</name>
<feature type="domain" description="Phage tail tape measure protein" evidence="2">
    <location>
        <begin position="216"/>
        <end position="403"/>
    </location>
</feature>
<dbReference type="Proteomes" id="UP000271188">
    <property type="component" value="Chromosome"/>
</dbReference>
<gene>
    <name evidence="3" type="ORF">NCTC10643_00271</name>
</gene>
<evidence type="ECO:0000313" key="3">
    <source>
        <dbReference type="EMBL" id="VEI74810.1"/>
    </source>
</evidence>
<sequence>MAKELNAKLILTAVDNASKVVKDTAKNAEKAFKDTERAAQQSGNAQAQSAQKAANAAETSNKKIEQSYRNARKVAADVAKARETLGVRAENAIQREIEQTRAAYDRLKRSGVASQNELRRASEATKQRVRELNAELGKSSFGDKAKGFGRGLMSAGVGIAAGVAMARQPAKNQMEFDRQLAMASNTAFSDRDVKGRIEGKRELLAAVQEAVKVGGGTKEDALVTLDTLIASGTVKAETAMSLLPTLQKGAVATGASSEDMAKIAISSMQQFGIKEEDIGRALDMAVAAGQAGNFELADMARWLPQQMAAGKSIGLRGLEGLEALLVANQQARVTAGTSDEAGNNLVNLLAKITSKETTDRLEKIKYKGSDGKVKSIDYLKSMEHYKGKGQDSLQAFMSVMEDTVVNNDEYKMLQKRIKNAKGEEAKKLLEQMTDLIEATAVGQVVSDRQALMALVAIRNNKELGDSVRADVQGSDGAVEQSHAVIRDTNSHKVEALKNATEFAQMDNFDKVNGVLGTLAELLTSYANQYPNLIQFVSGATDAVKIFGAALAASSVLDLLTGKKDKGGLIGDVLDKSSKASGGKGKVGKLLSVGGSFASVAGVATMLHGDQAPMSEERKAELRDPNYQARKMYEYKKEILGSRFHSFFRRNETLEQYRKDIKSYEAKQASAVYLPSVASTVAHNVANFKPTLPQIAPHPAVPNIATGAMQGVLSAIPNLQQAVSQELRPKVDSVTQTLSTYQADFQAFGATISAGIEAGLASQSHTIANQITVELDGSVVAEKVAEYQFNFNKRMA</sequence>
<evidence type="ECO:0000256" key="1">
    <source>
        <dbReference type="SAM" id="MobiDB-lite"/>
    </source>
</evidence>
<dbReference type="AlphaFoldDB" id="A0A448T4G5"/>